<feature type="domain" description="DUF6533" evidence="1">
    <location>
        <begin position="15"/>
        <end position="43"/>
    </location>
</feature>
<protein>
    <recommendedName>
        <fullName evidence="1">DUF6533 domain-containing protein</fullName>
    </recommendedName>
</protein>
<organism evidence="2 3">
    <name type="scientific">Suillus placidus</name>
    <dbReference type="NCBI Taxonomy" id="48579"/>
    <lineage>
        <taxon>Eukaryota</taxon>
        <taxon>Fungi</taxon>
        <taxon>Dikarya</taxon>
        <taxon>Basidiomycota</taxon>
        <taxon>Agaricomycotina</taxon>
        <taxon>Agaricomycetes</taxon>
        <taxon>Agaricomycetidae</taxon>
        <taxon>Boletales</taxon>
        <taxon>Suillineae</taxon>
        <taxon>Suillaceae</taxon>
        <taxon>Suillus</taxon>
    </lineage>
</organism>
<dbReference type="EMBL" id="JABBWD010000008">
    <property type="protein sequence ID" value="KAG1780670.1"/>
    <property type="molecule type" value="Genomic_DNA"/>
</dbReference>
<dbReference type="Proteomes" id="UP000714275">
    <property type="component" value="Unassembled WGS sequence"/>
</dbReference>
<keyword evidence="3" id="KW-1185">Reference proteome</keyword>
<proteinExistence type="predicted"/>
<dbReference type="AlphaFoldDB" id="A0A9P7A1B0"/>
<sequence>MDRRVVIDSQALKRYLQFASISIASYDYVITLPAEWRFYRSQSSIFSSQYRSHAQQFHQLHPRNVSILLYCGTYLQSFTNYGIASHPRCQV</sequence>
<gene>
    <name evidence="2" type="ORF">EV702DRAFT_1079517</name>
</gene>
<evidence type="ECO:0000313" key="3">
    <source>
        <dbReference type="Proteomes" id="UP000714275"/>
    </source>
</evidence>
<comment type="caution">
    <text evidence="2">The sequence shown here is derived from an EMBL/GenBank/DDBJ whole genome shotgun (WGS) entry which is preliminary data.</text>
</comment>
<reference evidence="2" key="1">
    <citation type="journal article" date="2020" name="New Phytol.">
        <title>Comparative genomics reveals dynamic genome evolution in host specialist ectomycorrhizal fungi.</title>
        <authorList>
            <person name="Lofgren L.A."/>
            <person name="Nguyen N.H."/>
            <person name="Vilgalys R."/>
            <person name="Ruytinx J."/>
            <person name="Liao H.L."/>
            <person name="Branco S."/>
            <person name="Kuo A."/>
            <person name="LaButti K."/>
            <person name="Lipzen A."/>
            <person name="Andreopoulos W."/>
            <person name="Pangilinan J."/>
            <person name="Riley R."/>
            <person name="Hundley H."/>
            <person name="Na H."/>
            <person name="Barry K."/>
            <person name="Grigoriev I.V."/>
            <person name="Stajich J.E."/>
            <person name="Kennedy P.G."/>
        </authorList>
    </citation>
    <scope>NUCLEOTIDE SEQUENCE</scope>
    <source>
        <strain evidence="2">DOB743</strain>
    </source>
</reference>
<dbReference type="Pfam" id="PF20151">
    <property type="entry name" value="DUF6533"/>
    <property type="match status" value="1"/>
</dbReference>
<evidence type="ECO:0000313" key="2">
    <source>
        <dbReference type="EMBL" id="KAG1780670.1"/>
    </source>
</evidence>
<name>A0A9P7A1B0_9AGAM</name>
<dbReference type="InterPro" id="IPR045340">
    <property type="entry name" value="DUF6533"/>
</dbReference>
<evidence type="ECO:0000259" key="1">
    <source>
        <dbReference type="Pfam" id="PF20151"/>
    </source>
</evidence>
<accession>A0A9P7A1B0</accession>